<proteinExistence type="predicted"/>
<protein>
    <submittedName>
        <fullName evidence="1">Uncharacterized protein</fullName>
    </submittedName>
</protein>
<name>A0ABN9SMN6_9DINO</name>
<reference evidence="1" key="1">
    <citation type="submission" date="2023-10" db="EMBL/GenBank/DDBJ databases">
        <authorList>
            <person name="Chen Y."/>
            <person name="Shah S."/>
            <person name="Dougan E. K."/>
            <person name="Thang M."/>
            <person name="Chan C."/>
        </authorList>
    </citation>
    <scope>NUCLEOTIDE SEQUENCE [LARGE SCALE GENOMIC DNA]</scope>
</reference>
<keyword evidence="2" id="KW-1185">Reference proteome</keyword>
<dbReference type="Proteomes" id="UP001189429">
    <property type="component" value="Unassembled WGS sequence"/>
</dbReference>
<sequence length="260" mass="28752">APEAQGRRQAASLALAAAAGAGAAGPAAAEEDSFTSKLIKEARRKAKEDAESGSIFNVNTYKIPTQNYNNSDLQSYLPTVILARRAFDTAVSQLKSPRINSSDPYTYELLRQQNRIPPIRLLRKDIFRAKSWLRDRTGNFEAGDREYERVKRAIDEQDTQCLLLSRSEEQLLKSSVKVAVRNSQAVVDAIDDFLDILPQEEVDTAKLVAETKKIQFLRLPATRKANATADGDGLKKSLKVEEISPGADLAKLRPDLAPRD</sequence>
<gene>
    <name evidence="1" type="ORF">PCOR1329_LOCUS30907</name>
</gene>
<evidence type="ECO:0000313" key="2">
    <source>
        <dbReference type="Proteomes" id="UP001189429"/>
    </source>
</evidence>
<comment type="caution">
    <text evidence="1">The sequence shown here is derived from an EMBL/GenBank/DDBJ whole genome shotgun (WGS) entry which is preliminary data.</text>
</comment>
<accession>A0ABN9SMN6</accession>
<organism evidence="1 2">
    <name type="scientific">Prorocentrum cordatum</name>
    <dbReference type="NCBI Taxonomy" id="2364126"/>
    <lineage>
        <taxon>Eukaryota</taxon>
        <taxon>Sar</taxon>
        <taxon>Alveolata</taxon>
        <taxon>Dinophyceae</taxon>
        <taxon>Prorocentrales</taxon>
        <taxon>Prorocentraceae</taxon>
        <taxon>Prorocentrum</taxon>
    </lineage>
</organism>
<dbReference type="EMBL" id="CAUYUJ010012025">
    <property type="protein sequence ID" value="CAK0833087.1"/>
    <property type="molecule type" value="Genomic_DNA"/>
</dbReference>
<evidence type="ECO:0000313" key="1">
    <source>
        <dbReference type="EMBL" id="CAK0833087.1"/>
    </source>
</evidence>
<feature type="non-terminal residue" evidence="1">
    <location>
        <position position="1"/>
    </location>
</feature>